<reference evidence="2" key="1">
    <citation type="submission" date="2022-10" db="EMBL/GenBank/DDBJ databases">
        <title>Genome assembly of Pristionchus species.</title>
        <authorList>
            <person name="Yoshida K."/>
            <person name="Sommer R.J."/>
        </authorList>
    </citation>
    <scope>NUCLEOTIDE SEQUENCE [LARGE SCALE GENOMIC DNA]</scope>
    <source>
        <strain evidence="2">RS5460</strain>
    </source>
</reference>
<dbReference type="PANTHER" id="PTHR23020:SF20">
    <property type="entry name" value="CHK KINASE-LIKE DOMAIN-CONTAINING PROTEIN"/>
    <property type="match status" value="1"/>
</dbReference>
<dbReference type="PANTHER" id="PTHR23020">
    <property type="entry name" value="UNCHARACTERIZED NUCLEAR HORMONE RECEPTOR-RELATED"/>
    <property type="match status" value="1"/>
</dbReference>
<dbReference type="AlphaFoldDB" id="A0AAN5DD20"/>
<protein>
    <submittedName>
        <fullName evidence="1">Uncharacterized protein</fullName>
    </submittedName>
</protein>
<dbReference type="InterPro" id="IPR052961">
    <property type="entry name" value="Oxido-Kinase-like_Enzymes"/>
</dbReference>
<proteinExistence type="predicted"/>
<keyword evidence="2" id="KW-1185">Reference proteome</keyword>
<accession>A0AAN5DD20</accession>
<evidence type="ECO:0000313" key="2">
    <source>
        <dbReference type="Proteomes" id="UP001328107"/>
    </source>
</evidence>
<dbReference type="EMBL" id="BTRK01000006">
    <property type="protein sequence ID" value="GMR60440.1"/>
    <property type="molecule type" value="Genomic_DNA"/>
</dbReference>
<gene>
    <name evidence="1" type="ORF">PMAYCL1PPCAC_30635</name>
</gene>
<comment type="caution">
    <text evidence="1">The sequence shown here is derived from an EMBL/GenBank/DDBJ whole genome shotgun (WGS) entry which is preliminary data.</text>
</comment>
<sequence length="148" mass="17210">MLHNRELEFYEWMEKCKREDNDYPHDFSHLLTFYGGSECGKGPGILILNDLSSRIGIQPSYSTGYNPEMVFQIVKAIAGYQSVYLCTDNEVSVGKELIKFDLPVLHSRPKLDKNNWMTKEEKEYLKEWTQPKELFAIHTQIPEGVKGF</sequence>
<organism evidence="1 2">
    <name type="scientific">Pristionchus mayeri</name>
    <dbReference type="NCBI Taxonomy" id="1317129"/>
    <lineage>
        <taxon>Eukaryota</taxon>
        <taxon>Metazoa</taxon>
        <taxon>Ecdysozoa</taxon>
        <taxon>Nematoda</taxon>
        <taxon>Chromadorea</taxon>
        <taxon>Rhabditida</taxon>
        <taxon>Rhabditina</taxon>
        <taxon>Diplogasteromorpha</taxon>
        <taxon>Diplogasteroidea</taxon>
        <taxon>Neodiplogasteridae</taxon>
        <taxon>Pristionchus</taxon>
    </lineage>
</organism>
<dbReference type="Proteomes" id="UP001328107">
    <property type="component" value="Unassembled WGS sequence"/>
</dbReference>
<name>A0AAN5DD20_9BILA</name>
<evidence type="ECO:0000313" key="1">
    <source>
        <dbReference type="EMBL" id="GMR60440.1"/>
    </source>
</evidence>